<organism evidence="3 4">
    <name type="scientific">Pelagibacterium lentulum</name>
    <dbReference type="NCBI Taxonomy" id="2029865"/>
    <lineage>
        <taxon>Bacteria</taxon>
        <taxon>Pseudomonadati</taxon>
        <taxon>Pseudomonadota</taxon>
        <taxon>Alphaproteobacteria</taxon>
        <taxon>Hyphomicrobiales</taxon>
        <taxon>Devosiaceae</taxon>
        <taxon>Pelagibacterium</taxon>
    </lineage>
</organism>
<gene>
    <name evidence="3" type="ORF">GCM10011499_26960</name>
</gene>
<keyword evidence="4" id="KW-1185">Reference proteome</keyword>
<dbReference type="RefSeq" id="WP_127072159.1">
    <property type="nucleotide sequence ID" value="NZ_BMKB01000004.1"/>
</dbReference>
<accession>A0A916W030</accession>
<dbReference type="InterPro" id="IPR011010">
    <property type="entry name" value="DNA_brk_join_enz"/>
</dbReference>
<proteinExistence type="predicted"/>
<dbReference type="OrthoDB" id="9784724at2"/>
<name>A0A916W030_9HYPH</name>
<evidence type="ECO:0000259" key="2">
    <source>
        <dbReference type="PROSITE" id="PS51898"/>
    </source>
</evidence>
<dbReference type="InterPro" id="IPR013762">
    <property type="entry name" value="Integrase-like_cat_sf"/>
</dbReference>
<dbReference type="EMBL" id="BMKB01000004">
    <property type="protein sequence ID" value="GGA55393.1"/>
    <property type="molecule type" value="Genomic_DNA"/>
</dbReference>
<evidence type="ECO:0000313" key="4">
    <source>
        <dbReference type="Proteomes" id="UP000596977"/>
    </source>
</evidence>
<evidence type="ECO:0000256" key="1">
    <source>
        <dbReference type="ARBA" id="ARBA00023172"/>
    </source>
</evidence>
<dbReference type="PROSITE" id="PS51898">
    <property type="entry name" value="TYR_RECOMBINASE"/>
    <property type="match status" value="1"/>
</dbReference>
<dbReference type="GO" id="GO:0015074">
    <property type="term" value="P:DNA integration"/>
    <property type="evidence" value="ECO:0007669"/>
    <property type="project" value="InterPro"/>
</dbReference>
<comment type="caution">
    <text evidence="3">The sequence shown here is derived from an EMBL/GenBank/DDBJ whole genome shotgun (WGS) entry which is preliminary data.</text>
</comment>
<sequence length="325" mass="36515">MLEQRKALDNEQDVTAILGGESKPSLRLSGLLEAVEENQSTALAKYSPNQMRRWRNAKKLAIKNLTSVIGDKLLSEISREDALRYRQYWQERVAVEGVQVDTANKDIGHLTQMFGNVDRLSLTDVRSKFTGLLLEGGGYEERAPYDPAFVRDVILAPGALDGLNPEARAIIWVVASTGMRPVEVCHARAEHIHLDAPIPYVSIKAVDRVLKTDHSARDIPLLGTAHAAFKQFPDGFPRYWDKNASFSATANKYMGEYGMRPTDDHSVYSLRHTFEDQLTDLEAPEKVVATLMGHKWTRPKYGAGPSLKQKARWMKRIAFKEPKQG</sequence>
<dbReference type="GO" id="GO:0003677">
    <property type="term" value="F:DNA binding"/>
    <property type="evidence" value="ECO:0007669"/>
    <property type="project" value="InterPro"/>
</dbReference>
<feature type="domain" description="Tyr recombinase" evidence="2">
    <location>
        <begin position="140"/>
        <end position="315"/>
    </location>
</feature>
<dbReference type="InterPro" id="IPR002104">
    <property type="entry name" value="Integrase_catalytic"/>
</dbReference>
<dbReference type="AlphaFoldDB" id="A0A916W030"/>
<reference evidence="3 4" key="1">
    <citation type="journal article" date="2014" name="Int. J. Syst. Evol. Microbiol.">
        <title>Complete genome sequence of Corynebacterium casei LMG S-19264T (=DSM 44701T), isolated from a smear-ripened cheese.</title>
        <authorList>
            <consortium name="US DOE Joint Genome Institute (JGI-PGF)"/>
            <person name="Walter F."/>
            <person name="Albersmeier A."/>
            <person name="Kalinowski J."/>
            <person name="Ruckert C."/>
        </authorList>
    </citation>
    <scope>NUCLEOTIDE SEQUENCE [LARGE SCALE GENOMIC DNA]</scope>
    <source>
        <strain evidence="3 4">CGMCC 1.15896</strain>
    </source>
</reference>
<dbReference type="SUPFAM" id="SSF56349">
    <property type="entry name" value="DNA breaking-rejoining enzymes"/>
    <property type="match status" value="1"/>
</dbReference>
<dbReference type="Proteomes" id="UP000596977">
    <property type="component" value="Unassembled WGS sequence"/>
</dbReference>
<dbReference type="Gene3D" id="1.10.443.10">
    <property type="entry name" value="Intergrase catalytic core"/>
    <property type="match status" value="1"/>
</dbReference>
<protein>
    <recommendedName>
        <fullName evidence="2">Tyr recombinase domain-containing protein</fullName>
    </recommendedName>
</protein>
<dbReference type="GO" id="GO:0006310">
    <property type="term" value="P:DNA recombination"/>
    <property type="evidence" value="ECO:0007669"/>
    <property type="project" value="UniProtKB-KW"/>
</dbReference>
<evidence type="ECO:0000313" key="3">
    <source>
        <dbReference type="EMBL" id="GGA55393.1"/>
    </source>
</evidence>
<keyword evidence="1" id="KW-0233">DNA recombination</keyword>